<dbReference type="PROSITE" id="PS51910">
    <property type="entry name" value="GH18_2"/>
    <property type="match status" value="1"/>
</dbReference>
<dbReference type="InterPro" id="IPR001223">
    <property type="entry name" value="Glyco_hydro18_cat"/>
</dbReference>
<dbReference type="InterPro" id="IPR050542">
    <property type="entry name" value="Glycosyl_Hydrlase18_Chitinase"/>
</dbReference>
<dbReference type="SUPFAM" id="SSF51445">
    <property type="entry name" value="(Trans)glycosidases"/>
    <property type="match status" value="1"/>
</dbReference>
<dbReference type="GO" id="GO:0030246">
    <property type="term" value="F:carbohydrate binding"/>
    <property type="evidence" value="ECO:0007669"/>
    <property type="project" value="InterPro"/>
</dbReference>
<feature type="domain" description="GH18" evidence="9">
    <location>
        <begin position="5"/>
        <end position="304"/>
    </location>
</feature>
<dbReference type="GO" id="GO:0000272">
    <property type="term" value="P:polysaccharide catabolic process"/>
    <property type="evidence" value="ECO:0007669"/>
    <property type="project" value="UniProtKB-KW"/>
</dbReference>
<evidence type="ECO:0000259" key="9">
    <source>
        <dbReference type="PROSITE" id="PS51910"/>
    </source>
</evidence>
<dbReference type="InterPro" id="IPR003610">
    <property type="entry name" value="CBM5/12"/>
</dbReference>
<dbReference type="CDD" id="cd02877">
    <property type="entry name" value="GH18_hevamine_XipI_class_III"/>
    <property type="match status" value="1"/>
</dbReference>
<dbReference type="Pfam" id="PF02839">
    <property type="entry name" value="CBM_5_12"/>
    <property type="match status" value="1"/>
</dbReference>
<keyword evidence="7" id="KW-0326">Glycosidase</keyword>
<evidence type="ECO:0000313" key="10">
    <source>
        <dbReference type="EMBL" id="KIK16901.1"/>
    </source>
</evidence>
<reference evidence="11" key="2">
    <citation type="submission" date="2015-01" db="EMBL/GenBank/DDBJ databases">
        <title>Evolutionary Origins and Diversification of the Mycorrhizal Mutualists.</title>
        <authorList>
            <consortium name="DOE Joint Genome Institute"/>
            <consortium name="Mycorrhizal Genomics Consortium"/>
            <person name="Kohler A."/>
            <person name="Kuo A."/>
            <person name="Nagy L.G."/>
            <person name="Floudas D."/>
            <person name="Copeland A."/>
            <person name="Barry K.W."/>
            <person name="Cichocki N."/>
            <person name="Veneault-Fourrey C."/>
            <person name="LaButti K."/>
            <person name="Lindquist E.A."/>
            <person name="Lipzen A."/>
            <person name="Lundell T."/>
            <person name="Morin E."/>
            <person name="Murat C."/>
            <person name="Riley R."/>
            <person name="Ohm R."/>
            <person name="Sun H."/>
            <person name="Tunlid A."/>
            <person name="Henrissat B."/>
            <person name="Grigoriev I.V."/>
            <person name="Hibbett D.S."/>
            <person name="Martin F."/>
        </authorList>
    </citation>
    <scope>NUCLEOTIDE SEQUENCE [LARGE SCALE GENOMIC DNA]</scope>
    <source>
        <strain evidence="11">441</strain>
    </source>
</reference>
<dbReference type="SUPFAM" id="SSF51055">
    <property type="entry name" value="Carbohydrate binding domain"/>
    <property type="match status" value="1"/>
</dbReference>
<keyword evidence="11" id="KW-1185">Reference proteome</keyword>
<keyword evidence="8" id="KW-0624">Polysaccharide degradation</keyword>
<proteinExistence type="predicted"/>
<dbReference type="EC" id="3.2.1.14" evidence="2"/>
<name>A0A0C9YJP2_9AGAM</name>
<dbReference type="CDD" id="cd12215">
    <property type="entry name" value="ChiC_BD"/>
    <property type="match status" value="1"/>
</dbReference>
<dbReference type="Proteomes" id="UP000054018">
    <property type="component" value="Unassembled WGS sequence"/>
</dbReference>
<dbReference type="AlphaFoldDB" id="A0A0C9YJP2"/>
<evidence type="ECO:0000256" key="5">
    <source>
        <dbReference type="ARBA" id="ARBA00023024"/>
    </source>
</evidence>
<evidence type="ECO:0000256" key="3">
    <source>
        <dbReference type="ARBA" id="ARBA00022669"/>
    </source>
</evidence>
<dbReference type="InterPro" id="IPR017853">
    <property type="entry name" value="GH"/>
</dbReference>
<sequence length="418" mass="44724">MSRNTNLAVYWGQDSYGVTNPNDTANWQQPISYYCNDDTIDTFPIASLNKFFGTGGLPSINLGNSCSNTAFNGTSMPNCTLLGPDIEACQAAGKIITISLGGADGSVGFLNDSQAEAFAQTVWDLFLEGNSPDRPFGSAVLDGVDLDIESGNQTGYATFVTSLRALMDKGNKQYYITAAPQCPYPDTYMSTALSTVAFDAVYVQFYNNYCDLTNYSNPNAWDFGTWDNWAKTVSPNPDVKVYLGAPASSSAATYGYVNASTLATIIQQTQRQYSSFGGVMLWDASTAYANSRYDLAVKNALTAGGTAVATSMSTGTSAATTTTANTTARATTTATSTVCFGVSAWSRTIAYWGGDQVTYNGQLWSAKWWTYDDVPGGRSMDRHGHLLGSTIVVFSLVEDHGLGPLTRYDGHRVGLGAE</sequence>
<dbReference type="HOGENOM" id="CLU_007818_1_2_1"/>
<dbReference type="InterPro" id="IPR045321">
    <property type="entry name" value="Cts1-like"/>
</dbReference>
<evidence type="ECO:0000256" key="7">
    <source>
        <dbReference type="ARBA" id="ARBA00023295"/>
    </source>
</evidence>
<keyword evidence="5" id="KW-0146">Chitin degradation</keyword>
<evidence type="ECO:0000256" key="1">
    <source>
        <dbReference type="ARBA" id="ARBA00000822"/>
    </source>
</evidence>
<dbReference type="PANTHER" id="PTHR45708">
    <property type="entry name" value="ENDOCHITINASE"/>
    <property type="match status" value="1"/>
</dbReference>
<dbReference type="PANTHER" id="PTHR45708:SF49">
    <property type="entry name" value="ENDOCHITINASE"/>
    <property type="match status" value="1"/>
</dbReference>
<dbReference type="GO" id="GO:0008843">
    <property type="term" value="F:endochitinase activity"/>
    <property type="evidence" value="ECO:0007669"/>
    <property type="project" value="UniProtKB-EC"/>
</dbReference>
<dbReference type="Gene3D" id="2.10.10.20">
    <property type="entry name" value="Carbohydrate-binding module superfamily 5/12"/>
    <property type="match status" value="1"/>
</dbReference>
<dbReference type="GO" id="GO:0008061">
    <property type="term" value="F:chitin binding"/>
    <property type="evidence" value="ECO:0007669"/>
    <property type="project" value="UniProtKB-KW"/>
</dbReference>
<evidence type="ECO:0000256" key="6">
    <source>
        <dbReference type="ARBA" id="ARBA00023277"/>
    </source>
</evidence>
<keyword evidence="6" id="KW-0119">Carbohydrate metabolism</keyword>
<dbReference type="EMBL" id="KN833844">
    <property type="protein sequence ID" value="KIK16901.1"/>
    <property type="molecule type" value="Genomic_DNA"/>
</dbReference>
<dbReference type="InterPro" id="IPR001579">
    <property type="entry name" value="Glyco_hydro_18_chit_AS"/>
</dbReference>
<evidence type="ECO:0000256" key="4">
    <source>
        <dbReference type="ARBA" id="ARBA00022801"/>
    </source>
</evidence>
<evidence type="ECO:0000313" key="11">
    <source>
        <dbReference type="Proteomes" id="UP000054018"/>
    </source>
</evidence>
<accession>A0A0C9YJP2</accession>
<dbReference type="PROSITE" id="PS01095">
    <property type="entry name" value="GH18_1"/>
    <property type="match status" value="1"/>
</dbReference>
<dbReference type="GO" id="GO:0005576">
    <property type="term" value="C:extracellular region"/>
    <property type="evidence" value="ECO:0007669"/>
    <property type="project" value="InterPro"/>
</dbReference>
<dbReference type="Gene3D" id="3.20.20.80">
    <property type="entry name" value="Glycosidases"/>
    <property type="match status" value="1"/>
</dbReference>
<dbReference type="OrthoDB" id="6020543at2759"/>
<evidence type="ECO:0000256" key="2">
    <source>
        <dbReference type="ARBA" id="ARBA00012729"/>
    </source>
</evidence>
<dbReference type="InterPro" id="IPR036573">
    <property type="entry name" value="CBM_sf_5/12"/>
</dbReference>
<dbReference type="GO" id="GO:0006032">
    <property type="term" value="P:chitin catabolic process"/>
    <property type="evidence" value="ECO:0007669"/>
    <property type="project" value="UniProtKB-KW"/>
</dbReference>
<reference evidence="10 11" key="1">
    <citation type="submission" date="2014-04" db="EMBL/GenBank/DDBJ databases">
        <authorList>
            <consortium name="DOE Joint Genome Institute"/>
            <person name="Kuo A."/>
            <person name="Kohler A."/>
            <person name="Costa M.D."/>
            <person name="Nagy L.G."/>
            <person name="Floudas D."/>
            <person name="Copeland A."/>
            <person name="Barry K.W."/>
            <person name="Cichocki N."/>
            <person name="Veneault-Fourrey C."/>
            <person name="LaButti K."/>
            <person name="Lindquist E.A."/>
            <person name="Lipzen A."/>
            <person name="Lundell T."/>
            <person name="Morin E."/>
            <person name="Murat C."/>
            <person name="Sun H."/>
            <person name="Tunlid A."/>
            <person name="Henrissat B."/>
            <person name="Grigoriev I.V."/>
            <person name="Hibbett D.S."/>
            <person name="Martin F."/>
            <person name="Nordberg H.P."/>
            <person name="Cantor M.N."/>
            <person name="Hua S.X."/>
        </authorList>
    </citation>
    <scope>NUCLEOTIDE SEQUENCE [LARGE SCALE GENOMIC DNA]</scope>
    <source>
        <strain evidence="10 11">441</strain>
    </source>
</reference>
<keyword evidence="3" id="KW-0147">Chitin-binding</keyword>
<comment type="catalytic activity">
    <reaction evidence="1">
        <text>Random endo-hydrolysis of N-acetyl-beta-D-glucosaminide (1-&gt;4)-beta-linkages in chitin and chitodextrins.</text>
        <dbReference type="EC" id="3.2.1.14"/>
    </reaction>
</comment>
<keyword evidence="4" id="KW-0378">Hydrolase</keyword>
<protein>
    <recommendedName>
        <fullName evidence="2">chitinase</fullName>
        <ecNumber evidence="2">3.2.1.14</ecNumber>
    </recommendedName>
</protein>
<dbReference type="STRING" id="765257.A0A0C9YJP2"/>
<organism evidence="10 11">
    <name type="scientific">Pisolithus microcarpus 441</name>
    <dbReference type="NCBI Taxonomy" id="765257"/>
    <lineage>
        <taxon>Eukaryota</taxon>
        <taxon>Fungi</taxon>
        <taxon>Dikarya</taxon>
        <taxon>Basidiomycota</taxon>
        <taxon>Agaricomycotina</taxon>
        <taxon>Agaricomycetes</taxon>
        <taxon>Agaricomycetidae</taxon>
        <taxon>Boletales</taxon>
        <taxon>Sclerodermatineae</taxon>
        <taxon>Pisolithaceae</taxon>
        <taxon>Pisolithus</taxon>
    </lineage>
</organism>
<gene>
    <name evidence="10" type="ORF">PISMIDRAFT_249366</name>
</gene>
<evidence type="ECO:0000256" key="8">
    <source>
        <dbReference type="ARBA" id="ARBA00023326"/>
    </source>
</evidence>